<dbReference type="Proteomes" id="UP000265703">
    <property type="component" value="Unassembled WGS sequence"/>
</dbReference>
<evidence type="ECO:0000313" key="3">
    <source>
        <dbReference type="Proteomes" id="UP000265703"/>
    </source>
</evidence>
<feature type="compositionally biased region" description="Basic and acidic residues" evidence="1">
    <location>
        <begin position="225"/>
        <end position="234"/>
    </location>
</feature>
<protein>
    <submittedName>
        <fullName evidence="2">Uncharacterized protein</fullName>
    </submittedName>
</protein>
<accession>A0A397T6L8</accession>
<dbReference type="EMBL" id="QKYT01000172">
    <property type="protein sequence ID" value="RIA90761.1"/>
    <property type="molecule type" value="Genomic_DNA"/>
</dbReference>
<gene>
    <name evidence="2" type="ORF">C1645_822984</name>
</gene>
<evidence type="ECO:0000313" key="2">
    <source>
        <dbReference type="EMBL" id="RIA90761.1"/>
    </source>
</evidence>
<proteinExistence type="predicted"/>
<keyword evidence="3" id="KW-1185">Reference proteome</keyword>
<feature type="region of interest" description="Disordered" evidence="1">
    <location>
        <begin position="216"/>
        <end position="249"/>
    </location>
</feature>
<feature type="compositionally biased region" description="Basic residues" evidence="1">
    <location>
        <begin position="240"/>
        <end position="249"/>
    </location>
</feature>
<dbReference type="AlphaFoldDB" id="A0A397T6L8"/>
<comment type="caution">
    <text evidence="2">The sequence shown here is derived from an EMBL/GenBank/DDBJ whole genome shotgun (WGS) entry which is preliminary data.</text>
</comment>
<organism evidence="2 3">
    <name type="scientific">Glomus cerebriforme</name>
    <dbReference type="NCBI Taxonomy" id="658196"/>
    <lineage>
        <taxon>Eukaryota</taxon>
        <taxon>Fungi</taxon>
        <taxon>Fungi incertae sedis</taxon>
        <taxon>Mucoromycota</taxon>
        <taxon>Glomeromycotina</taxon>
        <taxon>Glomeromycetes</taxon>
        <taxon>Glomerales</taxon>
        <taxon>Glomeraceae</taxon>
        <taxon>Glomus</taxon>
    </lineage>
</organism>
<reference evidence="2 3" key="1">
    <citation type="submission" date="2018-06" db="EMBL/GenBank/DDBJ databases">
        <title>Comparative genomics reveals the genomic features of Rhizophagus irregularis, R. cerebriforme, R. diaphanum and Gigaspora rosea, and their symbiotic lifestyle signature.</title>
        <authorList>
            <person name="Morin E."/>
            <person name="San Clemente H."/>
            <person name="Chen E.C.H."/>
            <person name="De La Providencia I."/>
            <person name="Hainaut M."/>
            <person name="Kuo A."/>
            <person name="Kohler A."/>
            <person name="Murat C."/>
            <person name="Tang N."/>
            <person name="Roy S."/>
            <person name="Loubradou J."/>
            <person name="Henrissat B."/>
            <person name="Grigoriev I.V."/>
            <person name="Corradi N."/>
            <person name="Roux C."/>
            <person name="Martin F.M."/>
        </authorList>
    </citation>
    <scope>NUCLEOTIDE SEQUENCE [LARGE SCALE GENOMIC DNA]</scope>
    <source>
        <strain evidence="2 3">DAOM 227022</strain>
    </source>
</reference>
<sequence length="249" mass="28963">MAKDKLIKCLEDISTLSPTGNEIRKAQDLLKKAKARRASVCCTSDDLFVRCGLPTLLVDKNVRREVPSIKYGNPPKLRFKSSVETTSLQGRRVLKDSARVNIIDDNNVSIEEVNGARDQVEEIIQNHNWENIEDIDKIENTIMNAMTKSKDETLPHRVIALNRVMILKGNVSINEEIVGKVRKMIGKYNKYSKKEEMRIKEVENINMENLKQIKEIKRRWKKREKKDDKKDRNGQNKFSDKKKKRMNKI</sequence>
<name>A0A397T6L8_9GLOM</name>
<evidence type="ECO:0000256" key="1">
    <source>
        <dbReference type="SAM" id="MobiDB-lite"/>
    </source>
</evidence>